<accession>T2MH04</accession>
<dbReference type="InterPro" id="IPR036915">
    <property type="entry name" value="Cyclin-like_sf"/>
</dbReference>
<feature type="region of interest" description="Disordered" evidence="5">
    <location>
        <begin position="1"/>
        <end position="45"/>
    </location>
</feature>
<proteinExistence type="evidence at transcript level"/>
<dbReference type="GO" id="GO:0044772">
    <property type="term" value="P:mitotic cell cycle phase transition"/>
    <property type="evidence" value="ECO:0007669"/>
    <property type="project" value="InterPro"/>
</dbReference>
<dbReference type="InterPro" id="IPR046965">
    <property type="entry name" value="Cyclin_A/B-like"/>
</dbReference>
<dbReference type="Pfam" id="PF00134">
    <property type="entry name" value="Cyclin_N"/>
    <property type="match status" value="1"/>
</dbReference>
<dbReference type="GO" id="GO:0051301">
    <property type="term" value="P:cell division"/>
    <property type="evidence" value="ECO:0007669"/>
    <property type="project" value="UniProtKB-KW"/>
</dbReference>
<dbReference type="InterPro" id="IPR004367">
    <property type="entry name" value="Cyclin_C-dom"/>
</dbReference>
<evidence type="ECO:0000259" key="7">
    <source>
        <dbReference type="SMART" id="SM01332"/>
    </source>
</evidence>
<feature type="domain" description="Cyclin-like" evidence="6">
    <location>
        <begin position="181"/>
        <end position="266"/>
    </location>
</feature>
<dbReference type="InterPro" id="IPR013763">
    <property type="entry name" value="Cyclin-like_dom"/>
</dbReference>
<dbReference type="Pfam" id="PF02984">
    <property type="entry name" value="Cyclin_C"/>
    <property type="match status" value="1"/>
</dbReference>
<gene>
    <name evidence="8" type="primary">CCNE1</name>
</gene>
<dbReference type="OrthoDB" id="418412at2759"/>
<organism evidence="8">
    <name type="scientific">Hydra vulgaris</name>
    <name type="common">Hydra</name>
    <name type="synonym">Hydra attenuata</name>
    <dbReference type="NCBI Taxonomy" id="6087"/>
    <lineage>
        <taxon>Eukaryota</taxon>
        <taxon>Metazoa</taxon>
        <taxon>Cnidaria</taxon>
        <taxon>Hydrozoa</taxon>
        <taxon>Hydroidolina</taxon>
        <taxon>Anthoathecata</taxon>
        <taxon>Aplanulata</taxon>
        <taxon>Hydridae</taxon>
        <taxon>Hydra</taxon>
    </lineage>
</organism>
<dbReference type="CDD" id="cd20520">
    <property type="entry name" value="CYCLIN_CCNE_rpt2"/>
    <property type="match status" value="1"/>
</dbReference>
<dbReference type="AlphaFoldDB" id="T2MH04"/>
<dbReference type="PANTHER" id="PTHR10177">
    <property type="entry name" value="CYCLINS"/>
    <property type="match status" value="1"/>
</dbReference>
<dbReference type="FunFam" id="1.10.472.10:FF:000001">
    <property type="entry name" value="G2/mitotic-specific cyclin"/>
    <property type="match status" value="1"/>
</dbReference>
<sequence length="470" mass="54709">MNQARLRPRSKRNATEPVKAERKRKTRPSISEEEFDKKQSLLQTKDINTEPEEILEAFEVLSTAQDNICAFSLFINQPEKRRKSSKPCIYQKELKNNTQQNKKKDSQNTPNELIKGITKFTFSNYFSPISKDCSPLPNLNWADSYEVWEVMLQKDREYKRDSLYIRRHPSLQPRMRTVLLDWLIEVCEVYRLHRETFYLAVDYVDRFLSTQKNIAKTRLQLVGVTAIFVASKMEEIYPPKLSEFAFVTDGACTDEEILQQEMILLSALNWHLCPVTPICWLTSYLQIANRKLRQEKQEIDESFHLPQFSGIHLARVTELVDLCCLDTGYLQFSYSIIAASALYHMWGKDISDITGHKYEELYPCIQWLTPFAKVIHMQPIKPIKQFEKVSSDNAHNIQVHNNAIQLLDFAHSQMINTHPVNNHPKTSPLVKCKGILTPPQNEEEDDDAHFYSDILNDTNSETSKMTAIRK</sequence>
<dbReference type="Gene3D" id="1.10.472.10">
    <property type="entry name" value="Cyclin-like"/>
    <property type="match status" value="2"/>
</dbReference>
<evidence type="ECO:0000259" key="6">
    <source>
        <dbReference type="SMART" id="SM00385"/>
    </source>
</evidence>
<evidence type="ECO:0000256" key="2">
    <source>
        <dbReference type="ARBA" id="ARBA00023127"/>
    </source>
</evidence>
<name>T2MH04_HYDVU</name>
<keyword evidence="3" id="KW-0131">Cell cycle</keyword>
<evidence type="ECO:0000256" key="4">
    <source>
        <dbReference type="RuleBase" id="RU000383"/>
    </source>
</evidence>
<dbReference type="SMART" id="SM01332">
    <property type="entry name" value="Cyclin_C"/>
    <property type="match status" value="1"/>
</dbReference>
<dbReference type="GO" id="GO:0016538">
    <property type="term" value="F:cyclin-dependent protein serine/threonine kinase regulator activity"/>
    <property type="evidence" value="ECO:0007669"/>
    <property type="project" value="InterPro"/>
</dbReference>
<comment type="similarity">
    <text evidence="4">Belongs to the cyclin family.</text>
</comment>
<evidence type="ECO:0000256" key="5">
    <source>
        <dbReference type="SAM" id="MobiDB-lite"/>
    </source>
</evidence>
<keyword evidence="1" id="KW-0132">Cell division</keyword>
<feature type="domain" description="Cyclin C-terminal" evidence="7">
    <location>
        <begin position="275"/>
        <end position="403"/>
    </location>
</feature>
<dbReference type="PROSITE" id="PS00292">
    <property type="entry name" value="CYCLINS"/>
    <property type="match status" value="1"/>
</dbReference>
<evidence type="ECO:0000256" key="3">
    <source>
        <dbReference type="ARBA" id="ARBA00023306"/>
    </source>
</evidence>
<dbReference type="SMART" id="SM00385">
    <property type="entry name" value="CYCLIN"/>
    <property type="match status" value="1"/>
</dbReference>
<dbReference type="PIRSF" id="PIRSF001771">
    <property type="entry name" value="Cyclin_A_B_D_E"/>
    <property type="match status" value="1"/>
</dbReference>
<dbReference type="InterPro" id="IPR048258">
    <property type="entry name" value="Cyclins_cyclin-box"/>
</dbReference>
<dbReference type="CDD" id="cd20519">
    <property type="entry name" value="CYCLIN_CCNE_rpt1"/>
    <property type="match status" value="1"/>
</dbReference>
<protein>
    <submittedName>
        <fullName evidence="8">G1/S-specific cyclin-E1</fullName>
    </submittedName>
</protein>
<feature type="compositionally biased region" description="Basic residues" evidence="5">
    <location>
        <begin position="1"/>
        <end position="12"/>
    </location>
</feature>
<dbReference type="InterPro" id="IPR039361">
    <property type="entry name" value="Cyclin"/>
</dbReference>
<dbReference type="InterPro" id="IPR006671">
    <property type="entry name" value="Cyclin_N"/>
</dbReference>
<evidence type="ECO:0000313" key="8">
    <source>
        <dbReference type="EMBL" id="CDG71200.1"/>
    </source>
</evidence>
<evidence type="ECO:0000256" key="1">
    <source>
        <dbReference type="ARBA" id="ARBA00022618"/>
    </source>
</evidence>
<dbReference type="SUPFAM" id="SSF47954">
    <property type="entry name" value="Cyclin-like"/>
    <property type="match status" value="2"/>
</dbReference>
<dbReference type="EMBL" id="HAAD01004968">
    <property type="protein sequence ID" value="CDG71200.1"/>
    <property type="molecule type" value="mRNA"/>
</dbReference>
<reference evidence="8" key="1">
    <citation type="journal article" date="2013" name="Genome Biol. Evol.">
        <title>Punctuated emergences of genetic and phenotypic innovations in eumetazoan, bilaterian, euteleostome, and hominidae ancestors.</title>
        <authorList>
            <person name="Wenger Y."/>
            <person name="Galliot B."/>
        </authorList>
    </citation>
    <scope>NUCLEOTIDE SEQUENCE</scope>
    <source>
        <tissue evidence="8">Whole animals</tissue>
    </source>
</reference>
<keyword evidence="2 4" id="KW-0195">Cyclin</keyword>